<protein>
    <submittedName>
        <fullName evidence="1">Uncharacterized protein</fullName>
    </submittedName>
</protein>
<name>A0AAJ0XGG3_HALSE</name>
<dbReference type="Proteomes" id="UP001296967">
    <property type="component" value="Unassembled WGS sequence"/>
</dbReference>
<reference evidence="1" key="2">
    <citation type="journal article" date="2020" name="Microorganisms">
        <title>Osmotic Adaptation and Compatible Solute Biosynthesis of Phototrophic Bacteria as Revealed from Genome Analyses.</title>
        <authorList>
            <person name="Imhoff J.F."/>
            <person name="Rahn T."/>
            <person name="Kunzel S."/>
            <person name="Keller A."/>
            <person name="Neulinger S.C."/>
        </authorList>
    </citation>
    <scope>NUCLEOTIDE SEQUENCE</scope>
    <source>
        <strain evidence="1">DSM 4395</strain>
    </source>
</reference>
<keyword evidence="2" id="KW-1185">Reference proteome</keyword>
<comment type="caution">
    <text evidence="1">The sequence shown here is derived from an EMBL/GenBank/DDBJ whole genome shotgun (WGS) entry which is preliminary data.</text>
</comment>
<dbReference type="AlphaFoldDB" id="A0AAJ0XGG3"/>
<reference evidence="1" key="1">
    <citation type="submission" date="2017-05" db="EMBL/GenBank/DDBJ databases">
        <authorList>
            <person name="Imhoff J.F."/>
            <person name="Rahn T."/>
            <person name="Kuenzel S."/>
            <person name="Neulinger S.C."/>
        </authorList>
    </citation>
    <scope>NUCLEOTIDE SEQUENCE</scope>
    <source>
        <strain evidence="1">DSM 4395</strain>
    </source>
</reference>
<proteinExistence type="predicted"/>
<accession>A0AAJ0XGG3</accession>
<evidence type="ECO:0000313" key="2">
    <source>
        <dbReference type="Proteomes" id="UP001296967"/>
    </source>
</evidence>
<evidence type="ECO:0000313" key="1">
    <source>
        <dbReference type="EMBL" id="MBK5931483.1"/>
    </source>
</evidence>
<sequence>MDSCLAELAGVHQQYAAPARSRSVQLQAAEKHIAALVNQAYGLSADEIELMWKTAPPRMPIGH</sequence>
<dbReference type="EMBL" id="NHSF01000065">
    <property type="protein sequence ID" value="MBK5931483.1"/>
    <property type="molecule type" value="Genomic_DNA"/>
</dbReference>
<organism evidence="1 2">
    <name type="scientific">Halochromatium salexigens</name>
    <name type="common">Chromatium salexigens</name>
    <dbReference type="NCBI Taxonomy" id="49447"/>
    <lineage>
        <taxon>Bacteria</taxon>
        <taxon>Pseudomonadati</taxon>
        <taxon>Pseudomonadota</taxon>
        <taxon>Gammaproteobacteria</taxon>
        <taxon>Chromatiales</taxon>
        <taxon>Chromatiaceae</taxon>
        <taxon>Halochromatium</taxon>
    </lineage>
</organism>
<gene>
    <name evidence="1" type="ORF">CCR82_13390</name>
</gene>